<dbReference type="EMBL" id="SPUM01000148">
    <property type="protein sequence ID" value="TFW27578.1"/>
    <property type="molecule type" value="Genomic_DNA"/>
</dbReference>
<comment type="caution">
    <text evidence="5">The sequence shown here is derived from an EMBL/GenBank/DDBJ whole genome shotgun (WGS) entry which is preliminary data.</text>
</comment>
<comment type="similarity">
    <text evidence="1">Belongs to the NAD(P)-dependent epimerase/dehydratase family.</text>
</comment>
<evidence type="ECO:0000256" key="2">
    <source>
        <dbReference type="ARBA" id="ARBA00023002"/>
    </source>
</evidence>
<gene>
    <name evidence="5" type="ORF">E4O92_23500</name>
</gene>
<protein>
    <submittedName>
        <fullName evidence="5">NAD(P)-dependent oxidoreductase</fullName>
    </submittedName>
</protein>
<dbReference type="GO" id="GO:0016491">
    <property type="term" value="F:oxidoreductase activity"/>
    <property type="evidence" value="ECO:0007669"/>
    <property type="project" value="UniProtKB-KW"/>
</dbReference>
<evidence type="ECO:0000256" key="3">
    <source>
        <dbReference type="ARBA" id="ARBA00023027"/>
    </source>
</evidence>
<dbReference type="RefSeq" id="WP_135192067.1">
    <property type="nucleotide sequence ID" value="NZ_SPUM01000148.1"/>
</dbReference>
<dbReference type="InterPro" id="IPR036291">
    <property type="entry name" value="NAD(P)-bd_dom_sf"/>
</dbReference>
<dbReference type="SUPFAM" id="SSF51735">
    <property type="entry name" value="NAD(P)-binding Rossmann-fold domains"/>
    <property type="match status" value="1"/>
</dbReference>
<reference evidence="5 6" key="1">
    <citation type="submission" date="2019-03" db="EMBL/GenBank/DDBJ databases">
        <title>Draft genome of Massilia hortus sp. nov., a novel bacterial species of the Oxalobacteraceae family.</title>
        <authorList>
            <person name="Peta V."/>
            <person name="Raths R."/>
            <person name="Bucking H."/>
        </authorList>
    </citation>
    <scope>NUCLEOTIDE SEQUENCE [LARGE SCALE GENOMIC DNA]</scope>
    <source>
        <strain evidence="5 6">ONC3</strain>
    </source>
</reference>
<keyword evidence="2" id="KW-0560">Oxidoreductase</keyword>
<dbReference type="Proteomes" id="UP000297258">
    <property type="component" value="Unassembled WGS sequence"/>
</dbReference>
<organism evidence="5 6">
    <name type="scientific">Massilia horti</name>
    <dbReference type="NCBI Taxonomy" id="2562153"/>
    <lineage>
        <taxon>Bacteria</taxon>
        <taxon>Pseudomonadati</taxon>
        <taxon>Pseudomonadota</taxon>
        <taxon>Betaproteobacteria</taxon>
        <taxon>Burkholderiales</taxon>
        <taxon>Oxalobacteraceae</taxon>
        <taxon>Telluria group</taxon>
        <taxon>Massilia</taxon>
    </lineage>
</organism>
<accession>A0A4Y9SM03</accession>
<evidence type="ECO:0000313" key="6">
    <source>
        <dbReference type="Proteomes" id="UP000297258"/>
    </source>
</evidence>
<name>A0A4Y9SM03_9BURK</name>
<proteinExistence type="inferred from homology"/>
<keyword evidence="3" id="KW-0520">NAD</keyword>
<sequence length="274" mass="30417">MTNETISKPFKRILLTGAAGGLGRVLRERIGGWADVVRLSDIGEMDPARAGEEVVKCDLSDKAAVLKLMEGVDAVLHFGGVSTEHAFEDIVQANIIGTYNLYEAAHKCGVKRIVFASSNHAMGFHRQTEVIDADTPVRPDGMYGISKCFGENLSRYYFDRTGLETVCIRIGSSFPEPKTRRMMVTYLSYDDLTELLRCSLFQPRVGHTIVYGVSNNREQWYDNTKAAHLGYRPKDSSAAFDHLFPLSAEYPAKDDASTIYQGGPFVTQGPIYKD</sequence>
<dbReference type="Pfam" id="PF01370">
    <property type="entry name" value="Epimerase"/>
    <property type="match status" value="1"/>
</dbReference>
<dbReference type="InterPro" id="IPR001509">
    <property type="entry name" value="Epimerase_deHydtase"/>
</dbReference>
<dbReference type="OrthoDB" id="8770295at2"/>
<dbReference type="PANTHER" id="PTHR43103:SF5">
    <property type="entry name" value="4-EPIMERASE, PUTATIVE (AFU_ORTHOLOGUE AFUA_7G00360)-RELATED"/>
    <property type="match status" value="1"/>
</dbReference>
<evidence type="ECO:0000313" key="5">
    <source>
        <dbReference type="EMBL" id="TFW27578.1"/>
    </source>
</evidence>
<dbReference type="Gene3D" id="3.40.50.720">
    <property type="entry name" value="NAD(P)-binding Rossmann-like Domain"/>
    <property type="match status" value="1"/>
</dbReference>
<feature type="domain" description="NAD-dependent epimerase/dehydratase" evidence="4">
    <location>
        <begin position="13"/>
        <end position="173"/>
    </location>
</feature>
<keyword evidence="6" id="KW-1185">Reference proteome</keyword>
<dbReference type="PANTHER" id="PTHR43103">
    <property type="entry name" value="NUCLEOSIDE-DIPHOSPHATE-SUGAR EPIMERASE"/>
    <property type="match status" value="1"/>
</dbReference>
<evidence type="ECO:0000259" key="4">
    <source>
        <dbReference type="Pfam" id="PF01370"/>
    </source>
</evidence>
<dbReference type="AlphaFoldDB" id="A0A4Y9SM03"/>
<evidence type="ECO:0000256" key="1">
    <source>
        <dbReference type="ARBA" id="ARBA00007637"/>
    </source>
</evidence>